<dbReference type="PANTHER" id="PTHR48219">
    <property type="entry name" value="VACUOLAR PROTEIN SORTING-ASSOCIATED PROTEIN 62-RELATED"/>
    <property type="match status" value="1"/>
</dbReference>
<sequence>MFSLATAHDSYSPPDPLKVLAMMEAYAPLVYFHPDEECFPSSVSWFFENGAELHQKSGQTPTRVINNGDNLPRNGGPDDSFLDLPSGQANKERVKKGFLSDAVGYVHAKPALRGRCTDLAIWLYYPFNAGEKFQLGPFVISLGKIGQHVSDWEHITLRVDNANGGLKAVYLSQHSKGKWFTPKEFELLNGTSRPIVYASLSAHAHYATPSSHIHLAGKLDPRVIRMLYNEVMNSSKESNIITGFGIRDDTSKSDMAMDLASAFDIVYIDNFDVGIELPWLNYTGRWGPKISYNFTNEVKNITQDLPDIVKDLVIEGLKRLPAEAFGEEGPQGPKMKKSWSGDERV</sequence>
<dbReference type="PANTHER" id="PTHR48219:SF1">
    <property type="entry name" value="VACUOLAR PROTEIN SORTING-ASSOCIATED PROTEIN 62"/>
    <property type="match status" value="1"/>
</dbReference>
<comment type="caution">
    <text evidence="2">The sequence shown here is derived from an EMBL/GenBank/DDBJ whole genome shotgun (WGS) entry which is preliminary data.</text>
</comment>
<gene>
    <name evidence="2" type="ORF">SSX86_023385</name>
</gene>
<feature type="region of interest" description="Disordered" evidence="1">
    <location>
        <begin position="57"/>
        <end position="79"/>
    </location>
</feature>
<evidence type="ECO:0000313" key="3">
    <source>
        <dbReference type="Proteomes" id="UP001408789"/>
    </source>
</evidence>
<dbReference type="Proteomes" id="UP001408789">
    <property type="component" value="Unassembled WGS sequence"/>
</dbReference>
<organism evidence="2 3">
    <name type="scientific">Deinandra increscens subsp. villosa</name>
    <dbReference type="NCBI Taxonomy" id="3103831"/>
    <lineage>
        <taxon>Eukaryota</taxon>
        <taxon>Viridiplantae</taxon>
        <taxon>Streptophyta</taxon>
        <taxon>Embryophyta</taxon>
        <taxon>Tracheophyta</taxon>
        <taxon>Spermatophyta</taxon>
        <taxon>Magnoliopsida</taxon>
        <taxon>eudicotyledons</taxon>
        <taxon>Gunneridae</taxon>
        <taxon>Pentapetalae</taxon>
        <taxon>asterids</taxon>
        <taxon>campanulids</taxon>
        <taxon>Asterales</taxon>
        <taxon>Asteraceae</taxon>
        <taxon>Asteroideae</taxon>
        <taxon>Heliantheae alliance</taxon>
        <taxon>Madieae</taxon>
        <taxon>Madiinae</taxon>
        <taxon>Deinandra</taxon>
    </lineage>
</organism>
<evidence type="ECO:0008006" key="4">
    <source>
        <dbReference type="Google" id="ProtNLM"/>
    </source>
</evidence>
<dbReference type="AlphaFoldDB" id="A0AAP0GPV1"/>
<dbReference type="EMBL" id="JBCNJP010000023">
    <property type="protein sequence ID" value="KAK9058543.1"/>
    <property type="molecule type" value="Genomic_DNA"/>
</dbReference>
<feature type="compositionally biased region" description="Polar residues" evidence="1">
    <location>
        <begin position="57"/>
        <end position="69"/>
    </location>
</feature>
<dbReference type="InterPro" id="IPR009291">
    <property type="entry name" value="Vps62"/>
</dbReference>
<name>A0AAP0GPV1_9ASTR</name>
<dbReference type="Pfam" id="PF06101">
    <property type="entry name" value="Vps62"/>
    <property type="match status" value="1"/>
</dbReference>
<accession>A0AAP0GPV1</accession>
<protein>
    <recommendedName>
        <fullName evidence="4">Vacuolar protein sorting-associated protein 62</fullName>
    </recommendedName>
</protein>
<reference evidence="2 3" key="1">
    <citation type="submission" date="2024-04" db="EMBL/GenBank/DDBJ databases">
        <title>The reference genome of an endangered Asteraceae, Deinandra increscens subsp. villosa, native to the Central Coast of California.</title>
        <authorList>
            <person name="Guilliams M."/>
            <person name="Hasenstab-Lehman K."/>
            <person name="Meyer R."/>
            <person name="Mcevoy S."/>
        </authorList>
    </citation>
    <scope>NUCLEOTIDE SEQUENCE [LARGE SCALE GENOMIC DNA]</scope>
    <source>
        <tissue evidence="2">Leaf</tissue>
    </source>
</reference>
<feature type="region of interest" description="Disordered" evidence="1">
    <location>
        <begin position="324"/>
        <end position="345"/>
    </location>
</feature>
<keyword evidence="3" id="KW-1185">Reference proteome</keyword>
<proteinExistence type="predicted"/>
<evidence type="ECO:0000256" key="1">
    <source>
        <dbReference type="SAM" id="MobiDB-lite"/>
    </source>
</evidence>
<evidence type="ECO:0000313" key="2">
    <source>
        <dbReference type="EMBL" id="KAK9058543.1"/>
    </source>
</evidence>